<accession>A0ABQ9K4V3</accession>
<name>A0ABQ9K4V3_9CUCU</name>
<organism evidence="1 2">
    <name type="scientific">Molorchus minor</name>
    <dbReference type="NCBI Taxonomy" id="1323400"/>
    <lineage>
        <taxon>Eukaryota</taxon>
        <taxon>Metazoa</taxon>
        <taxon>Ecdysozoa</taxon>
        <taxon>Arthropoda</taxon>
        <taxon>Hexapoda</taxon>
        <taxon>Insecta</taxon>
        <taxon>Pterygota</taxon>
        <taxon>Neoptera</taxon>
        <taxon>Endopterygota</taxon>
        <taxon>Coleoptera</taxon>
        <taxon>Polyphaga</taxon>
        <taxon>Cucujiformia</taxon>
        <taxon>Chrysomeloidea</taxon>
        <taxon>Cerambycidae</taxon>
        <taxon>Lamiinae</taxon>
        <taxon>Monochamini</taxon>
        <taxon>Molorchus</taxon>
    </lineage>
</organism>
<reference evidence="1" key="1">
    <citation type="journal article" date="2023" name="Insect Mol. Biol.">
        <title>Genome sequencing provides insights into the evolution of gene families encoding plant cell wall-degrading enzymes in longhorned beetles.</title>
        <authorList>
            <person name="Shin N.R."/>
            <person name="Okamura Y."/>
            <person name="Kirsch R."/>
            <person name="Pauchet Y."/>
        </authorList>
    </citation>
    <scope>NUCLEOTIDE SEQUENCE</scope>
    <source>
        <strain evidence="1">MMC_N1</strain>
    </source>
</reference>
<protein>
    <submittedName>
        <fullName evidence="1">Uncharacterized protein</fullName>
    </submittedName>
</protein>
<keyword evidence="2" id="KW-1185">Reference proteome</keyword>
<evidence type="ECO:0000313" key="2">
    <source>
        <dbReference type="Proteomes" id="UP001162164"/>
    </source>
</evidence>
<sequence length="110" mass="12622">MKKFTIKLYNNVYNINCYDVDDNNNDNNEITKDEVLEAIKSWKNGKTPGYDRMMSEMLKNMGERYKINCSHPSCNVCYIGQSVLKMAIYIAETCPRCSKFNVSLLTGGDL</sequence>
<dbReference type="EMBL" id="JAPWTJ010000013">
    <property type="protein sequence ID" value="KAJ8985468.1"/>
    <property type="molecule type" value="Genomic_DNA"/>
</dbReference>
<comment type="caution">
    <text evidence="1">The sequence shown here is derived from an EMBL/GenBank/DDBJ whole genome shotgun (WGS) entry which is preliminary data.</text>
</comment>
<proteinExistence type="predicted"/>
<evidence type="ECO:0000313" key="1">
    <source>
        <dbReference type="EMBL" id="KAJ8985468.1"/>
    </source>
</evidence>
<dbReference type="Proteomes" id="UP001162164">
    <property type="component" value="Unassembled WGS sequence"/>
</dbReference>
<gene>
    <name evidence="1" type="ORF">NQ317_015007</name>
</gene>